<proteinExistence type="inferred from homology"/>
<comment type="similarity">
    <text evidence="1">Belongs to the EFR3 family.</text>
</comment>
<name>A0A9P4S219_9PEZI</name>
<evidence type="ECO:0000256" key="1">
    <source>
        <dbReference type="ARBA" id="ARBA00010216"/>
    </source>
</evidence>
<evidence type="ECO:0000313" key="4">
    <source>
        <dbReference type="Proteomes" id="UP000799429"/>
    </source>
</evidence>
<evidence type="ECO:0000256" key="2">
    <source>
        <dbReference type="SAM" id="MobiDB-lite"/>
    </source>
</evidence>
<dbReference type="InterPro" id="IPR039786">
    <property type="entry name" value="EFR3"/>
</dbReference>
<protein>
    <recommendedName>
        <fullName evidence="5">Protein EFR3</fullName>
    </recommendedName>
</protein>
<feature type="region of interest" description="Disordered" evidence="2">
    <location>
        <begin position="624"/>
        <end position="657"/>
    </location>
</feature>
<feature type="region of interest" description="Disordered" evidence="2">
    <location>
        <begin position="882"/>
        <end position="1123"/>
    </location>
</feature>
<evidence type="ECO:0000313" key="3">
    <source>
        <dbReference type="EMBL" id="KAF2834729.1"/>
    </source>
</evidence>
<feature type="compositionally biased region" description="Polar residues" evidence="2">
    <location>
        <begin position="1021"/>
        <end position="1035"/>
    </location>
</feature>
<dbReference type="GO" id="GO:0005886">
    <property type="term" value="C:plasma membrane"/>
    <property type="evidence" value="ECO:0007669"/>
    <property type="project" value="TreeGrafter"/>
</dbReference>
<dbReference type="InterPro" id="IPR049150">
    <property type="entry name" value="EFR3_HEAT-like_rpt"/>
</dbReference>
<comment type="caution">
    <text evidence="3">The sequence shown here is derived from an EMBL/GenBank/DDBJ whole genome shotgun (WGS) entry which is preliminary data.</text>
</comment>
<feature type="compositionally biased region" description="Basic and acidic residues" evidence="2">
    <location>
        <begin position="624"/>
        <end position="640"/>
    </location>
</feature>
<feature type="compositionally biased region" description="Basic and acidic residues" evidence="2">
    <location>
        <begin position="1113"/>
        <end position="1123"/>
    </location>
</feature>
<keyword evidence="4" id="KW-1185">Reference proteome</keyword>
<dbReference type="EMBL" id="MU006115">
    <property type="protein sequence ID" value="KAF2834729.1"/>
    <property type="molecule type" value="Genomic_DNA"/>
</dbReference>
<feature type="compositionally biased region" description="Polar residues" evidence="2">
    <location>
        <begin position="957"/>
        <end position="971"/>
    </location>
</feature>
<dbReference type="OrthoDB" id="19232at2759"/>
<organism evidence="3 4">
    <name type="scientific">Patellaria atrata CBS 101060</name>
    <dbReference type="NCBI Taxonomy" id="1346257"/>
    <lineage>
        <taxon>Eukaryota</taxon>
        <taxon>Fungi</taxon>
        <taxon>Dikarya</taxon>
        <taxon>Ascomycota</taxon>
        <taxon>Pezizomycotina</taxon>
        <taxon>Dothideomycetes</taxon>
        <taxon>Dothideomycetes incertae sedis</taxon>
        <taxon>Patellariales</taxon>
        <taxon>Patellariaceae</taxon>
        <taxon>Patellaria</taxon>
    </lineage>
</organism>
<feature type="compositionally biased region" description="Basic and acidic residues" evidence="2">
    <location>
        <begin position="973"/>
        <end position="989"/>
    </location>
</feature>
<evidence type="ECO:0008006" key="5">
    <source>
        <dbReference type="Google" id="ProtNLM"/>
    </source>
</evidence>
<accession>A0A9P4S219</accession>
<feature type="compositionally biased region" description="Low complexity" evidence="2">
    <location>
        <begin position="887"/>
        <end position="900"/>
    </location>
</feature>
<sequence>MHAIRQSCRPKHQVLVLKCYPKFQKNSNVEAKPNSSELSYLLFYASTRRSKLQKVADFLDKRNNTDVYRARIGNIQVTLQILKALIEKCPRDLPLYGWAILRIFRTILSSNDITIVEDSVPVFQTFCSHQDPAFLAADQDFKDQFEKIVDLYATFASKDDPGPTKSLSVPIAIRFRKAGLDAVKSVASSDALSLETERQRSETGRQLRVIVSIILQNLYSDTGSYLTLLERREKEKEEIEKESAQRRRQSISTVRTADTSDGDLLAASGTAEDADKLAEEAVGIDALQALRYIFTANNRTQLRLATSAVLKFIAARIEPEEQVRRESWTSTSGTWATTLFKLICGWAPVQDRFVILVTAMETLIRSPIVEADLERQLVLASIVGWLLSSPINFVGLSVMDVLIGFISHILLLLQLGGEGTTLFPHHQQTDVVGTNQTLKGADISPLPAGNLTSTVVMEVVKSPSKTRIRLLDQLQTCIGALATHIYYTDQVSDMITAILSRLKPSPASGISSTAAIEDPVGATRSITGSVNLQERPNTDGFFSFDEARVRALLAVKDILLVVNSQTKSKGSTNASRGRIGVEVWEQTQWLLRDPYWDVRKAYVDMLLTWLDLEVGKGELRVTDGRKKSKLPEKKENDLHRGNSLARRAVSNASQRDTSPIRGKSMFLKLLHLAVYDNALQYSGSESDILLLHLLLSGLVSNLGVNSVRSGLPMIMRLQEDIQVVVNPSAKVLIGSLVHGYLWSLSDTFEFETTSVGRTIHGEISRRSSKHLWLRKIQVPPLPLDAIEPPPTGPLAPKLSSELVQSESLKPFDARQALVDCISKGYTSSLQSPPSSPPSSPSRTHSIPILTRTLTPSTSNTQLPQKIQEELLSDWDKEACIAETAKNSPRSSSLTGSRTTGTGPGYRNLLGVSVPTGHISPFDVSSSPVHTQHPQSRPPSHAYGLVGNRGDVPRSRHASQSPTPLSTSSARSTVRVEDLKRVLSTSERHGLPSRGRQSLDPRREIEEDTSSESEVSADFSMSEISSVTGSGIQTIPEQEHGDRGLAITTPNTGREREGSVTPRPIPGAFPRGLSEATVRSEDSVPPVPPLPASLRGSVSSPIPSSPPGPLAITTDEKGGRAGNH</sequence>
<dbReference type="PANTHER" id="PTHR47766">
    <property type="entry name" value="PROTEIN EFR3"/>
    <property type="match status" value="1"/>
</dbReference>
<dbReference type="Proteomes" id="UP000799429">
    <property type="component" value="Unassembled WGS sequence"/>
</dbReference>
<dbReference type="GO" id="GO:0072659">
    <property type="term" value="P:protein localization to plasma membrane"/>
    <property type="evidence" value="ECO:0007669"/>
    <property type="project" value="InterPro"/>
</dbReference>
<gene>
    <name evidence="3" type="ORF">M501DRAFT_1009019</name>
</gene>
<dbReference type="Pfam" id="PF21072">
    <property type="entry name" value="EFR3"/>
    <property type="match status" value="1"/>
</dbReference>
<reference evidence="3" key="1">
    <citation type="journal article" date="2020" name="Stud. Mycol.">
        <title>101 Dothideomycetes genomes: a test case for predicting lifestyles and emergence of pathogens.</title>
        <authorList>
            <person name="Haridas S."/>
            <person name="Albert R."/>
            <person name="Binder M."/>
            <person name="Bloem J."/>
            <person name="Labutti K."/>
            <person name="Salamov A."/>
            <person name="Andreopoulos B."/>
            <person name="Baker S."/>
            <person name="Barry K."/>
            <person name="Bills G."/>
            <person name="Bluhm B."/>
            <person name="Cannon C."/>
            <person name="Castanera R."/>
            <person name="Culley D."/>
            <person name="Daum C."/>
            <person name="Ezra D."/>
            <person name="Gonzalez J."/>
            <person name="Henrissat B."/>
            <person name="Kuo A."/>
            <person name="Liang C."/>
            <person name="Lipzen A."/>
            <person name="Lutzoni F."/>
            <person name="Magnuson J."/>
            <person name="Mondo S."/>
            <person name="Nolan M."/>
            <person name="Ohm R."/>
            <person name="Pangilinan J."/>
            <person name="Park H.-J."/>
            <person name="Ramirez L."/>
            <person name="Alfaro M."/>
            <person name="Sun H."/>
            <person name="Tritt A."/>
            <person name="Yoshinaga Y."/>
            <person name="Zwiers L.-H."/>
            <person name="Turgeon B."/>
            <person name="Goodwin S."/>
            <person name="Spatafora J."/>
            <person name="Crous P."/>
            <person name="Grigoriev I."/>
        </authorList>
    </citation>
    <scope>NUCLEOTIDE SEQUENCE</scope>
    <source>
        <strain evidence="3">CBS 101060</strain>
    </source>
</reference>
<dbReference type="AlphaFoldDB" id="A0A9P4S219"/>
<feature type="compositionally biased region" description="Polar residues" evidence="2">
    <location>
        <begin position="922"/>
        <end position="934"/>
    </location>
</feature>
<dbReference type="PANTHER" id="PTHR47766:SF1">
    <property type="entry name" value="PROTEIN EFR3"/>
    <property type="match status" value="1"/>
</dbReference>
<feature type="compositionally biased region" description="Low complexity" evidence="2">
    <location>
        <begin position="1091"/>
        <end position="1101"/>
    </location>
</feature>